<accession>A0ABW0ASI6</accession>
<organism evidence="2 3">
    <name type="scientific">Streptomyces amakusaensis</name>
    <dbReference type="NCBI Taxonomy" id="67271"/>
    <lineage>
        <taxon>Bacteria</taxon>
        <taxon>Bacillati</taxon>
        <taxon>Actinomycetota</taxon>
        <taxon>Actinomycetes</taxon>
        <taxon>Kitasatosporales</taxon>
        <taxon>Streptomycetaceae</taxon>
        <taxon>Streptomyces</taxon>
    </lineage>
</organism>
<proteinExistence type="predicted"/>
<dbReference type="RefSeq" id="WP_344484077.1">
    <property type="nucleotide sequence ID" value="NZ_BAAASB010000023.1"/>
</dbReference>
<dbReference type="EMBL" id="JBHSKP010000039">
    <property type="protein sequence ID" value="MFC5156653.1"/>
    <property type="molecule type" value="Genomic_DNA"/>
</dbReference>
<evidence type="ECO:0008006" key="4">
    <source>
        <dbReference type="Google" id="ProtNLM"/>
    </source>
</evidence>
<comment type="caution">
    <text evidence="2">The sequence shown here is derived from an EMBL/GenBank/DDBJ whole genome shotgun (WGS) entry which is preliminary data.</text>
</comment>
<feature type="region of interest" description="Disordered" evidence="1">
    <location>
        <begin position="119"/>
        <end position="138"/>
    </location>
</feature>
<sequence length="183" mass="18088">MCRIPEPRPAAGGPRAAEPGAALRCEAAHRGVALVRAYAGEDAPAVSSVLGGLGPAARTELRAVICEMLGVVIGTVMSAPRAFAPADVVRTAERITGAAPARHRPALSRAVRAWASGDQGPLRTLMGDGPGGSGGSDGSGGLHAGAVFATALALTSWGEAPLRDLLDAFDALPGGAPAMAAGP</sequence>
<gene>
    <name evidence="2" type="ORF">ACFPRH_33560</name>
</gene>
<feature type="compositionally biased region" description="Gly residues" evidence="1">
    <location>
        <begin position="128"/>
        <end position="138"/>
    </location>
</feature>
<reference evidence="3" key="1">
    <citation type="journal article" date="2019" name="Int. J. Syst. Evol. Microbiol.">
        <title>The Global Catalogue of Microorganisms (GCM) 10K type strain sequencing project: providing services to taxonomists for standard genome sequencing and annotation.</title>
        <authorList>
            <consortium name="The Broad Institute Genomics Platform"/>
            <consortium name="The Broad Institute Genome Sequencing Center for Infectious Disease"/>
            <person name="Wu L."/>
            <person name="Ma J."/>
        </authorList>
    </citation>
    <scope>NUCLEOTIDE SEQUENCE [LARGE SCALE GENOMIC DNA]</scope>
    <source>
        <strain evidence="3">PCU 266</strain>
    </source>
</reference>
<dbReference type="Proteomes" id="UP001596160">
    <property type="component" value="Unassembled WGS sequence"/>
</dbReference>
<evidence type="ECO:0000256" key="1">
    <source>
        <dbReference type="SAM" id="MobiDB-lite"/>
    </source>
</evidence>
<evidence type="ECO:0000313" key="2">
    <source>
        <dbReference type="EMBL" id="MFC5156653.1"/>
    </source>
</evidence>
<keyword evidence="3" id="KW-1185">Reference proteome</keyword>
<evidence type="ECO:0000313" key="3">
    <source>
        <dbReference type="Proteomes" id="UP001596160"/>
    </source>
</evidence>
<protein>
    <recommendedName>
        <fullName evidence="4">TetR family transcriptional regulator</fullName>
    </recommendedName>
</protein>
<name>A0ABW0ASI6_9ACTN</name>